<accession>A0A1I6PMZ5</accession>
<evidence type="ECO:0008006" key="4">
    <source>
        <dbReference type="Google" id="ProtNLM"/>
    </source>
</evidence>
<feature type="chain" id="PRO_5010347717" description="Lipocalin-like domain-containing protein" evidence="1">
    <location>
        <begin position="21"/>
        <end position="139"/>
    </location>
</feature>
<protein>
    <recommendedName>
        <fullName evidence="4">Lipocalin-like domain-containing protein</fullName>
    </recommendedName>
</protein>
<evidence type="ECO:0000313" key="3">
    <source>
        <dbReference type="Proteomes" id="UP000183209"/>
    </source>
</evidence>
<dbReference type="OrthoDB" id="1442355at2"/>
<dbReference type="PROSITE" id="PS51257">
    <property type="entry name" value="PROKAR_LIPOPROTEIN"/>
    <property type="match status" value="1"/>
</dbReference>
<proteinExistence type="predicted"/>
<reference evidence="2 3" key="1">
    <citation type="submission" date="2016-10" db="EMBL/GenBank/DDBJ databases">
        <authorList>
            <person name="de Groot N.N."/>
        </authorList>
    </citation>
    <scope>NUCLEOTIDE SEQUENCE [LARGE SCALE GENOMIC DNA]</scope>
    <source>
        <strain evidence="2 3">CGMCC 1.6114</strain>
    </source>
</reference>
<keyword evidence="1" id="KW-0732">Signal</keyword>
<evidence type="ECO:0000256" key="1">
    <source>
        <dbReference type="SAM" id="SignalP"/>
    </source>
</evidence>
<organism evidence="2 3">
    <name type="scientific">Zhouia amylolytica</name>
    <dbReference type="NCBI Taxonomy" id="376730"/>
    <lineage>
        <taxon>Bacteria</taxon>
        <taxon>Pseudomonadati</taxon>
        <taxon>Bacteroidota</taxon>
        <taxon>Flavobacteriia</taxon>
        <taxon>Flavobacteriales</taxon>
        <taxon>Flavobacteriaceae</taxon>
        <taxon>Zhouia</taxon>
    </lineage>
</organism>
<dbReference type="EMBL" id="FPAG01000001">
    <property type="protein sequence ID" value="SFS41500.1"/>
    <property type="molecule type" value="Genomic_DNA"/>
</dbReference>
<dbReference type="Proteomes" id="UP000183209">
    <property type="component" value="Unassembled WGS sequence"/>
</dbReference>
<name>A0A1I6PMZ5_9FLAO</name>
<dbReference type="AlphaFoldDB" id="A0A1I6PMZ5"/>
<gene>
    <name evidence="2" type="ORF">SAMN04487906_0385</name>
</gene>
<dbReference type="RefSeq" id="WP_139226581.1">
    <property type="nucleotide sequence ID" value="NZ_FPAG01000001.1"/>
</dbReference>
<feature type="signal peptide" evidence="1">
    <location>
        <begin position="1"/>
        <end position="20"/>
    </location>
</feature>
<sequence length="139" mass="15265">MKKILTLLVCVLLISACSSDDDGESWAIENVDIAFNIISSDNSRVSDISCAIEGKGIIVGDQSYSNEHLPYSKAFTDQNVASETVMELSFKDDTSADGTIFEPYGITMYITLDGETVARKEVTISEEGMLEQLNYVINF</sequence>
<evidence type="ECO:0000313" key="2">
    <source>
        <dbReference type="EMBL" id="SFS41500.1"/>
    </source>
</evidence>